<evidence type="ECO:0000313" key="6">
    <source>
        <dbReference type="EMBL" id="ALL11926.1"/>
    </source>
</evidence>
<dbReference type="Proteomes" id="UP000056905">
    <property type="component" value="Chromosome"/>
</dbReference>
<evidence type="ECO:0000313" key="7">
    <source>
        <dbReference type="Proteomes" id="UP000056905"/>
    </source>
</evidence>
<dbReference type="Pfam" id="PF09864">
    <property type="entry name" value="MliC"/>
    <property type="match status" value="1"/>
</dbReference>
<protein>
    <recommendedName>
        <fullName evidence="5">C-type lysozyme inhibitor domain-containing protein</fullName>
    </recommendedName>
</protein>
<dbReference type="EMBL" id="CP013002">
    <property type="protein sequence ID" value="ALL11926.1"/>
    <property type="molecule type" value="Genomic_DNA"/>
</dbReference>
<name>A0A0P0NVC5_9CAUL</name>
<evidence type="ECO:0000256" key="1">
    <source>
        <dbReference type="ARBA" id="ARBA00022729"/>
    </source>
</evidence>
<keyword evidence="7" id="KW-1185">Reference proteome</keyword>
<dbReference type="InterPro" id="IPR036328">
    <property type="entry name" value="MliC_sf"/>
</dbReference>
<keyword evidence="3" id="KW-0564">Palmitate</keyword>
<keyword evidence="1" id="KW-0732">Signal</keyword>
<dbReference type="SUPFAM" id="SSF141488">
    <property type="entry name" value="YdhA-like"/>
    <property type="match status" value="1"/>
</dbReference>
<dbReference type="RefSeq" id="WP_062142622.1">
    <property type="nucleotide sequence ID" value="NZ_CP013002.1"/>
</dbReference>
<evidence type="ECO:0000256" key="4">
    <source>
        <dbReference type="ARBA" id="ARBA00023288"/>
    </source>
</evidence>
<keyword evidence="2" id="KW-0472">Membrane</keyword>
<evidence type="ECO:0000256" key="3">
    <source>
        <dbReference type="ARBA" id="ARBA00023139"/>
    </source>
</evidence>
<gene>
    <name evidence="6" type="ORF">AQ619_00250</name>
</gene>
<keyword evidence="4" id="KW-0449">Lipoprotein</keyword>
<dbReference type="InterPro" id="IPR018660">
    <property type="entry name" value="MliC"/>
</dbReference>
<reference evidence="6 7" key="1">
    <citation type="submission" date="2015-10" db="EMBL/GenBank/DDBJ databases">
        <title>Conservation of the essential genome among Caulobacter and Brevundimonas species.</title>
        <authorList>
            <person name="Scott D."/>
            <person name="Ely B."/>
        </authorList>
    </citation>
    <scope>NUCLEOTIDE SEQUENCE [LARGE SCALE GENOMIC DNA]</scope>
    <source>
        <strain evidence="6 7">CB4</strain>
    </source>
</reference>
<proteinExistence type="predicted"/>
<organism evidence="6 7">
    <name type="scientific">Caulobacter henricii</name>
    <dbReference type="NCBI Taxonomy" id="69395"/>
    <lineage>
        <taxon>Bacteria</taxon>
        <taxon>Pseudomonadati</taxon>
        <taxon>Pseudomonadota</taxon>
        <taxon>Alphaproteobacteria</taxon>
        <taxon>Caulobacterales</taxon>
        <taxon>Caulobacteraceae</taxon>
        <taxon>Caulobacter</taxon>
    </lineage>
</organism>
<dbReference type="STRING" id="69395.AQ619_00250"/>
<dbReference type="AlphaFoldDB" id="A0A0P0NVC5"/>
<dbReference type="KEGG" id="chq:AQ619_00250"/>
<evidence type="ECO:0000259" key="5">
    <source>
        <dbReference type="Pfam" id="PF09864"/>
    </source>
</evidence>
<dbReference type="Gene3D" id="2.40.128.200">
    <property type="match status" value="1"/>
</dbReference>
<evidence type="ECO:0000256" key="2">
    <source>
        <dbReference type="ARBA" id="ARBA00023136"/>
    </source>
</evidence>
<dbReference type="OrthoDB" id="7190919at2"/>
<accession>A0A0P0NVC5</accession>
<feature type="domain" description="C-type lysozyme inhibitor" evidence="5">
    <location>
        <begin position="60"/>
        <end position="118"/>
    </location>
</feature>
<sequence length="131" mass="13237">MTGAQSGRKSGYAGRIVNPAIPPSESLVRRLVLALTFAGLTLGACATVEPGPSTTTPVAYACSGGRSFTATYPARGDQAIVSAGGVTKALPLARSASGARYAKGPFQIWSKGDDASLDGFPGGPYDACQAR</sequence>